<evidence type="ECO:0008006" key="5">
    <source>
        <dbReference type="Google" id="ProtNLM"/>
    </source>
</evidence>
<feature type="chain" id="PRO_5015456563" description="Flagellar protein FliL" evidence="2">
    <location>
        <begin position="25"/>
        <end position="150"/>
    </location>
</feature>
<dbReference type="EMBL" id="PZZN01000002">
    <property type="protein sequence ID" value="PTM45309.1"/>
    <property type="molecule type" value="Genomic_DNA"/>
</dbReference>
<feature type="region of interest" description="Disordered" evidence="1">
    <location>
        <begin position="25"/>
        <end position="44"/>
    </location>
</feature>
<dbReference type="Proteomes" id="UP000240996">
    <property type="component" value="Unassembled WGS sequence"/>
</dbReference>
<comment type="caution">
    <text evidence="3">The sequence shown here is derived from an EMBL/GenBank/DDBJ whole genome shotgun (WGS) entry which is preliminary data.</text>
</comment>
<feature type="signal peptide" evidence="2">
    <location>
        <begin position="1"/>
        <end position="24"/>
    </location>
</feature>
<evidence type="ECO:0000313" key="3">
    <source>
        <dbReference type="EMBL" id="PTM45309.1"/>
    </source>
</evidence>
<proteinExistence type="predicted"/>
<feature type="compositionally biased region" description="Gly residues" evidence="1">
    <location>
        <begin position="31"/>
        <end position="41"/>
    </location>
</feature>
<name>A0A2T4YP80_9SPHN</name>
<accession>A0A2T4YP80</accession>
<reference evidence="3 4" key="1">
    <citation type="submission" date="2018-04" db="EMBL/GenBank/DDBJ databases">
        <title>Genomic Encyclopedia of Type Strains, Phase III (KMG-III): the genomes of soil and plant-associated and newly described type strains.</title>
        <authorList>
            <person name="Whitman W."/>
        </authorList>
    </citation>
    <scope>NUCLEOTIDE SEQUENCE [LARGE SCALE GENOMIC DNA]</scope>
    <source>
        <strain evidence="3 4">NW12</strain>
    </source>
</reference>
<protein>
    <recommendedName>
        <fullName evidence="5">Flagellar protein FliL</fullName>
    </recommendedName>
</protein>
<dbReference type="RefSeq" id="WP_107931511.1">
    <property type="nucleotide sequence ID" value="NZ_PZZN01000002.1"/>
</dbReference>
<organism evidence="3 4">
    <name type="scientific">Sphingomonas aerolata</name>
    <dbReference type="NCBI Taxonomy" id="185951"/>
    <lineage>
        <taxon>Bacteria</taxon>
        <taxon>Pseudomonadati</taxon>
        <taxon>Pseudomonadota</taxon>
        <taxon>Alphaproteobacteria</taxon>
        <taxon>Sphingomonadales</taxon>
        <taxon>Sphingomonadaceae</taxon>
        <taxon>Sphingomonas</taxon>
    </lineage>
</organism>
<dbReference type="AlphaFoldDB" id="A0A2T4YP80"/>
<sequence length="150" mass="15427">MRTRPSPKQIALLIAALLTAPAMAPGAAASEGGGAEGGGAEGEPVRPSPLFVMLDPLDVPIVEGDRADGRLKVKLVLQAADVAGAGAIETRRPELREAALVASIEFARLHASASTPVDARRLAQDVSTALRRVDPTIAAVLLVEVAARRA</sequence>
<evidence type="ECO:0000313" key="4">
    <source>
        <dbReference type="Proteomes" id="UP000240996"/>
    </source>
</evidence>
<keyword evidence="4" id="KW-1185">Reference proteome</keyword>
<keyword evidence="2" id="KW-0732">Signal</keyword>
<evidence type="ECO:0000256" key="1">
    <source>
        <dbReference type="SAM" id="MobiDB-lite"/>
    </source>
</evidence>
<gene>
    <name evidence="3" type="ORF">C8J24_1524</name>
</gene>
<evidence type="ECO:0000256" key="2">
    <source>
        <dbReference type="SAM" id="SignalP"/>
    </source>
</evidence>